<proteinExistence type="predicted"/>
<protein>
    <submittedName>
        <fullName evidence="1">Uncharacterized protein</fullName>
    </submittedName>
</protein>
<name>A0A3B1BEV6_9ZZZZ</name>
<dbReference type="AlphaFoldDB" id="A0A3B1BEV6"/>
<sequence length="258" mass="28920">MKNIYLYFFVISATVLCSSVFANESIMKNITDNIVKVCDKPEDAGKYWDMKVKGDGAAELKLKLAEFGITGGAEFSKGEWQGVRTTIENNKNYRDCVKQLTPIFIEKFTPIIDVVKEPQTKPRVLGGVKWLEFGLGVEMTLDSCRRQASSVSCIFIVNAKDSDSQLYVYGSSAIYGGNGNKFNSNFVSIANFKSVLKNHRSYLIGELIKHVDTKVIIRFSDVSEDTKIISKAMVKTHIKSKGIADSYDFEFRNIKISI</sequence>
<gene>
    <name evidence="1" type="ORF">MNBD_GAMMA20-877</name>
</gene>
<dbReference type="EMBL" id="UOFU01000391">
    <property type="protein sequence ID" value="VAX04715.1"/>
    <property type="molecule type" value="Genomic_DNA"/>
</dbReference>
<accession>A0A3B1BEV6</accession>
<evidence type="ECO:0000313" key="1">
    <source>
        <dbReference type="EMBL" id="VAX04715.1"/>
    </source>
</evidence>
<organism evidence="1">
    <name type="scientific">hydrothermal vent metagenome</name>
    <dbReference type="NCBI Taxonomy" id="652676"/>
    <lineage>
        <taxon>unclassified sequences</taxon>
        <taxon>metagenomes</taxon>
        <taxon>ecological metagenomes</taxon>
    </lineage>
</organism>
<reference evidence="1" key="1">
    <citation type="submission" date="2018-06" db="EMBL/GenBank/DDBJ databases">
        <authorList>
            <person name="Zhirakovskaya E."/>
        </authorList>
    </citation>
    <scope>NUCLEOTIDE SEQUENCE</scope>
</reference>